<comment type="caution">
    <text evidence="9">The sequence shown here is derived from an EMBL/GenBank/DDBJ whole genome shotgun (WGS) entry which is preliminary data.</text>
</comment>
<dbReference type="InterPro" id="IPR036250">
    <property type="entry name" value="AcylCo_DH-like_C"/>
</dbReference>
<dbReference type="InterPro" id="IPR025110">
    <property type="entry name" value="AMP-bd_C"/>
</dbReference>
<dbReference type="Pfam" id="PF00441">
    <property type="entry name" value="Acyl-CoA_dh_1"/>
    <property type="match status" value="1"/>
</dbReference>
<dbReference type="Gene3D" id="1.20.140.10">
    <property type="entry name" value="Butyryl-CoA Dehydrogenase, subunit A, domain 3"/>
    <property type="match status" value="1"/>
</dbReference>
<keyword evidence="6" id="KW-0274">FAD</keyword>
<dbReference type="AlphaFoldDB" id="A0A0W7X8D4"/>
<dbReference type="FunFam" id="2.30.38.10:FF:000001">
    <property type="entry name" value="Non-ribosomal peptide synthetase PvdI"/>
    <property type="match status" value="1"/>
</dbReference>
<keyword evidence="4" id="KW-0597">Phosphoprotein</keyword>
<dbReference type="RefSeq" id="WP_058846663.1">
    <property type="nucleotide sequence ID" value="NZ_LOCL01000028.1"/>
</dbReference>
<feature type="compositionally biased region" description="Low complexity" evidence="7">
    <location>
        <begin position="905"/>
        <end position="914"/>
    </location>
</feature>
<evidence type="ECO:0000256" key="6">
    <source>
        <dbReference type="ARBA" id="ARBA00022827"/>
    </source>
</evidence>
<dbReference type="Gene3D" id="3.30.300.30">
    <property type="match status" value="1"/>
</dbReference>
<evidence type="ECO:0000256" key="2">
    <source>
        <dbReference type="ARBA" id="ARBA00009347"/>
    </source>
</evidence>
<keyword evidence="10" id="KW-1185">Reference proteome</keyword>
<dbReference type="InterPro" id="IPR036736">
    <property type="entry name" value="ACP-like_sf"/>
</dbReference>
<dbReference type="Gene3D" id="1.10.1200.10">
    <property type="entry name" value="ACP-like"/>
    <property type="match status" value="1"/>
</dbReference>
<dbReference type="STRING" id="1765722.AT728_21675"/>
<dbReference type="Pfam" id="PF13193">
    <property type="entry name" value="AMP-binding_C"/>
    <property type="match status" value="1"/>
</dbReference>
<feature type="compositionally biased region" description="Gly residues" evidence="7">
    <location>
        <begin position="496"/>
        <end position="513"/>
    </location>
</feature>
<feature type="region of interest" description="Disordered" evidence="7">
    <location>
        <begin position="891"/>
        <end position="914"/>
    </location>
</feature>
<evidence type="ECO:0000256" key="1">
    <source>
        <dbReference type="ARBA" id="ARBA00001974"/>
    </source>
</evidence>
<dbReference type="Pfam" id="PF00501">
    <property type="entry name" value="AMP-binding"/>
    <property type="match status" value="1"/>
</dbReference>
<dbReference type="Proteomes" id="UP000054804">
    <property type="component" value="Unassembled WGS sequence"/>
</dbReference>
<dbReference type="CDD" id="cd05930">
    <property type="entry name" value="A_NRPS"/>
    <property type="match status" value="1"/>
</dbReference>
<dbReference type="GO" id="GO:0043041">
    <property type="term" value="P:amino acid activation for nonribosomal peptide biosynthetic process"/>
    <property type="evidence" value="ECO:0007669"/>
    <property type="project" value="TreeGrafter"/>
</dbReference>
<dbReference type="GO" id="GO:0005737">
    <property type="term" value="C:cytoplasm"/>
    <property type="evidence" value="ECO:0007669"/>
    <property type="project" value="TreeGrafter"/>
</dbReference>
<evidence type="ECO:0000313" key="10">
    <source>
        <dbReference type="Proteomes" id="UP000054804"/>
    </source>
</evidence>
<evidence type="ECO:0000313" key="9">
    <source>
        <dbReference type="EMBL" id="KUF19173.1"/>
    </source>
</evidence>
<dbReference type="Gene3D" id="1.10.540.10">
    <property type="entry name" value="Acyl-CoA dehydrogenase/oxidase, N-terminal domain"/>
    <property type="match status" value="1"/>
</dbReference>
<evidence type="ECO:0000259" key="8">
    <source>
        <dbReference type="PROSITE" id="PS50075"/>
    </source>
</evidence>
<accession>A0A0W7X8D4</accession>
<evidence type="ECO:0000256" key="5">
    <source>
        <dbReference type="ARBA" id="ARBA00022630"/>
    </source>
</evidence>
<comment type="similarity">
    <text evidence="2">Belongs to the acyl-CoA dehydrogenase family.</text>
</comment>
<feature type="domain" description="Carrier" evidence="8">
    <location>
        <begin position="913"/>
        <end position="988"/>
    </location>
</feature>
<dbReference type="NCBIfam" id="TIGR01733">
    <property type="entry name" value="AA-adenyl-dom"/>
    <property type="match status" value="1"/>
</dbReference>
<dbReference type="Pfam" id="PF00550">
    <property type="entry name" value="PP-binding"/>
    <property type="match status" value="1"/>
</dbReference>
<dbReference type="GO" id="GO:0050660">
    <property type="term" value="F:flavin adenine dinucleotide binding"/>
    <property type="evidence" value="ECO:0007669"/>
    <property type="project" value="InterPro"/>
</dbReference>
<keyword evidence="5" id="KW-0285">Flavoprotein</keyword>
<dbReference type="InterPro" id="IPR009100">
    <property type="entry name" value="AcylCoA_DH/oxidase_NM_dom_sf"/>
</dbReference>
<dbReference type="SUPFAM" id="SSF47336">
    <property type="entry name" value="ACP-like"/>
    <property type="match status" value="1"/>
</dbReference>
<reference evidence="9 10" key="1">
    <citation type="submission" date="2015-12" db="EMBL/GenBank/DDBJ databases">
        <title>Draft genome sequence of Streptomyces silvensis ATCC 53525, a producer of novel hormone antagonists.</title>
        <authorList>
            <person name="Johnston C.W."/>
            <person name="Li Y."/>
            <person name="Magarvey N.A."/>
        </authorList>
    </citation>
    <scope>NUCLEOTIDE SEQUENCE [LARGE SCALE GENOMIC DNA]</scope>
    <source>
        <strain evidence="9 10">ATCC 53525</strain>
    </source>
</reference>
<dbReference type="GO" id="GO:0031177">
    <property type="term" value="F:phosphopantetheine binding"/>
    <property type="evidence" value="ECO:0007669"/>
    <property type="project" value="TreeGrafter"/>
</dbReference>
<dbReference type="SUPFAM" id="SSF47203">
    <property type="entry name" value="Acyl-CoA dehydrogenase C-terminal domain-like"/>
    <property type="match status" value="1"/>
</dbReference>
<protein>
    <recommendedName>
        <fullName evidence="8">Carrier domain-containing protein</fullName>
    </recommendedName>
</protein>
<gene>
    <name evidence="9" type="ORF">AT728_21675</name>
</gene>
<name>A0A0W7X8D4_9ACTN</name>
<dbReference type="OrthoDB" id="2472181at2"/>
<dbReference type="PANTHER" id="PTHR45527">
    <property type="entry name" value="NONRIBOSOMAL PEPTIDE SYNTHETASE"/>
    <property type="match status" value="1"/>
</dbReference>
<dbReference type="PROSITE" id="PS00455">
    <property type="entry name" value="AMP_BINDING"/>
    <property type="match status" value="1"/>
</dbReference>
<dbReference type="SUPFAM" id="SSF56645">
    <property type="entry name" value="Acyl-CoA dehydrogenase NM domain-like"/>
    <property type="match status" value="1"/>
</dbReference>
<evidence type="ECO:0000256" key="7">
    <source>
        <dbReference type="SAM" id="MobiDB-lite"/>
    </source>
</evidence>
<keyword evidence="3" id="KW-0596">Phosphopantetheine</keyword>
<dbReference type="InterPro" id="IPR042099">
    <property type="entry name" value="ANL_N_sf"/>
</dbReference>
<dbReference type="InterPro" id="IPR045851">
    <property type="entry name" value="AMP-bd_C_sf"/>
</dbReference>
<dbReference type="EMBL" id="LOCL01000028">
    <property type="protein sequence ID" value="KUF19173.1"/>
    <property type="molecule type" value="Genomic_DNA"/>
</dbReference>
<dbReference type="SUPFAM" id="SSF56801">
    <property type="entry name" value="Acetyl-CoA synthetase-like"/>
    <property type="match status" value="1"/>
</dbReference>
<evidence type="ECO:0000256" key="4">
    <source>
        <dbReference type="ARBA" id="ARBA00022553"/>
    </source>
</evidence>
<dbReference type="InterPro" id="IPR009081">
    <property type="entry name" value="PP-bd_ACP"/>
</dbReference>
<feature type="region of interest" description="Disordered" evidence="7">
    <location>
        <begin position="494"/>
        <end position="513"/>
    </location>
</feature>
<sequence>MPHATGWQRHLVRDFTHSMAAAGLAPSPAGAHDALTRGGWHAACLPADAGGLGLTWYEAAMLAERAGRVLAPTQALDTLLALPALTAAAPRAAAAVLAGTRTPGLVTPAQLRASRVSSGEAAAYRFTAGPPGLVLLPAPDAPAEVACVEVAAGDGVRVATPGDELWQMRAGRPGRRSPEVFRTPAGALWAATALLRNAHLAGVCLAAVETAVDRLRSRRQFGRPLAAQQALVHPLAAHRARLEALRLENDAQLLKLDECAGQPTLGRARHYADVEADAATVGGVLWSLLRECVRHAVHVHGASGLQDGQPVALAHRLVLTETARLGPDARQPAWNTGAPTAKEPALLRGIGRLRTPSPRHLAQRREPALVREARTDAPTGPCAHEMFARAAARHPEAVAVRTATQELTYRQLNADADRLADALGGRGIGRDDVVGLHMGYGADTVTAILGVLKAGAAYLPLDPGYPAERLAFVIQDSRAAAVLTDDRQAASVLTGSGQGAAGRTGSGQAGAGPAGTVPVWTAAELLSRAAERPLPARVPGARPDSLAYLIYTSGSTGTPKGVEVEHRGLANRLRWDAAAFPLGPGDAVLQHTSLSFDISVWEVFAPLMSGATLVVAAPGASSDPRRLLRDMRRDQVSVLACVPSLLDLLVAEREPGLADVGGLRYVFCGGETLSPELCRRFHALGLSAQLHNFYGPSECTIDVTSWHCRPQQDDAPVPIGRPLDNVTVHVFDETGALVPPGYPGELYVGGAGVARGYRNRPGLTAERFVADPFSGRPDARLYRTGDLVRMGRDGVVHFLGRSDGQVKVSGHRIELDEIRCTLERHPGVRTAVVQVRQERIEAHVVPVGPPEAAPGIEELVDHARLSLPAYMVPAALATVATLPVTRNGKIDHRALPPLRTPRPAPAGDADAAGAGNAEEQALAALAARVLGLDTLGPGDDFFAAGGSSLHAARFVSRVRSERGLDIRLEQFLAAPTVRELARAASPRAGRGEESA</sequence>
<dbReference type="Gene3D" id="3.40.50.12780">
    <property type="entry name" value="N-terminal domain of ligase-like"/>
    <property type="match status" value="1"/>
</dbReference>
<dbReference type="FunFam" id="3.40.50.12780:FF:000012">
    <property type="entry name" value="Non-ribosomal peptide synthetase"/>
    <property type="match status" value="1"/>
</dbReference>
<comment type="cofactor">
    <cofactor evidence="1">
        <name>FAD</name>
        <dbReference type="ChEBI" id="CHEBI:57692"/>
    </cofactor>
</comment>
<dbReference type="GO" id="GO:0016627">
    <property type="term" value="F:oxidoreductase activity, acting on the CH-CH group of donors"/>
    <property type="evidence" value="ECO:0007669"/>
    <property type="project" value="InterPro"/>
</dbReference>
<evidence type="ECO:0000256" key="3">
    <source>
        <dbReference type="ARBA" id="ARBA00022450"/>
    </source>
</evidence>
<dbReference type="PANTHER" id="PTHR45527:SF1">
    <property type="entry name" value="FATTY ACID SYNTHASE"/>
    <property type="match status" value="1"/>
</dbReference>
<dbReference type="InterPro" id="IPR000873">
    <property type="entry name" value="AMP-dep_synth/lig_dom"/>
</dbReference>
<organism evidence="9 10">
    <name type="scientific">Streptomyces silvensis</name>
    <dbReference type="NCBI Taxonomy" id="1765722"/>
    <lineage>
        <taxon>Bacteria</taxon>
        <taxon>Bacillati</taxon>
        <taxon>Actinomycetota</taxon>
        <taxon>Actinomycetes</taxon>
        <taxon>Kitasatosporales</taxon>
        <taxon>Streptomycetaceae</taxon>
        <taxon>Streptomyces</taxon>
    </lineage>
</organism>
<dbReference type="GO" id="GO:0044550">
    <property type="term" value="P:secondary metabolite biosynthetic process"/>
    <property type="evidence" value="ECO:0007669"/>
    <property type="project" value="TreeGrafter"/>
</dbReference>
<dbReference type="InterPro" id="IPR037069">
    <property type="entry name" value="AcylCoA_DH/ox_N_sf"/>
</dbReference>
<proteinExistence type="inferred from homology"/>
<dbReference type="InterPro" id="IPR020845">
    <property type="entry name" value="AMP-binding_CS"/>
</dbReference>
<dbReference type="PROSITE" id="PS50075">
    <property type="entry name" value="CARRIER"/>
    <property type="match status" value="1"/>
</dbReference>
<dbReference type="InterPro" id="IPR010071">
    <property type="entry name" value="AA_adenyl_dom"/>
</dbReference>
<dbReference type="InterPro" id="IPR009075">
    <property type="entry name" value="AcylCo_DH/oxidase_C"/>
</dbReference>